<reference evidence="2 3" key="1">
    <citation type="submission" date="2016-06" db="EMBL/GenBank/DDBJ databases">
        <authorList>
            <person name="Kjaerup R.B."/>
            <person name="Dalgaard T.S."/>
            <person name="Juul-Madsen H.R."/>
        </authorList>
    </citation>
    <scope>NUCLEOTIDE SEQUENCE [LARGE SCALE GENOMIC DNA]</scope>
    <source>
        <strain evidence="2 3">Pb300</strain>
    </source>
</reference>
<organism evidence="2 3">
    <name type="scientific">Paracoccidioides brasiliensis</name>
    <dbReference type="NCBI Taxonomy" id="121759"/>
    <lineage>
        <taxon>Eukaryota</taxon>
        <taxon>Fungi</taxon>
        <taxon>Dikarya</taxon>
        <taxon>Ascomycota</taxon>
        <taxon>Pezizomycotina</taxon>
        <taxon>Eurotiomycetes</taxon>
        <taxon>Eurotiomycetidae</taxon>
        <taxon>Onygenales</taxon>
        <taxon>Ajellomycetaceae</taxon>
        <taxon>Paracoccidioides</taxon>
    </lineage>
</organism>
<feature type="compositionally biased region" description="Polar residues" evidence="1">
    <location>
        <begin position="390"/>
        <end position="419"/>
    </location>
</feature>
<evidence type="ECO:0000313" key="2">
    <source>
        <dbReference type="EMBL" id="ODH41286.1"/>
    </source>
</evidence>
<accession>A0A1D2JLN1</accession>
<feature type="region of interest" description="Disordered" evidence="1">
    <location>
        <begin position="66"/>
        <end position="98"/>
    </location>
</feature>
<evidence type="ECO:0000313" key="3">
    <source>
        <dbReference type="Proteomes" id="UP000242814"/>
    </source>
</evidence>
<dbReference type="Proteomes" id="UP000242814">
    <property type="component" value="Unassembled WGS sequence"/>
</dbReference>
<dbReference type="VEuPathDB" id="FungiDB:PADG_03962"/>
<comment type="caution">
    <text evidence="2">The sequence shown here is derived from an EMBL/GenBank/DDBJ whole genome shotgun (WGS) entry which is preliminary data.</text>
</comment>
<feature type="region of interest" description="Disordered" evidence="1">
    <location>
        <begin position="603"/>
        <end position="637"/>
    </location>
</feature>
<sequence>MLGYSEPIVYINTSLRYIWSSPGAPNIYVRVSLRASLCSVYELFRGCKLPGVVEALSTRKTVAMGNTQSTVRSANYPKGARRSHRLSKPRTGQPANTFRDIEDLINSSLLSPCSLSSPYSPGSPWPDSHPRHFQRATAPVDGILCAEPSSPHSPDHSRGSGSQGAGDDGKTRSNFGEIMGELKRRLSQSGSRSRGSRFSYTPELEQVDIRLSQKIPVAANRVKSEETKAPFGLGVGAQDEFQPAENHRFSLIRRLSLYNTNKSSKSPKTLLQTIFCPRNTEQGVPSFSYWGPDGHLPLRRDSADTVFLYEMTRSAPLRASTPSDLEYSHLGRLKLGSLRVVNGSASPAPSDRVPMSVRRQSFSDMKSIHLDLRNSVDLLQTRSRDWGDGYSTSNLQETYSHSSHLESSPNRSRTPQNGPGKSPLRPEHGIYAPTPSNNNDLGLPVFRLSWPGNPDAFLGISSTASSKHDLSMQPNASASPSLELSQVLQTTSKANEFDDNLFEDEGVEILGTGKDESIEHEDNDECNRGRPIESSTRGSPVTMRGRKVYPLTKADSGYSTASSNRSLRLHKMSLTKRSDGEEIIRTTNAETSRATKVIEECNESITSPCSSRRSLSESPPPVPRKDTPPHLKSPNVDQHCQIHGEFARTQPPNVRSNASFSQRMSHIITTYDGPKTTRVDSHASSPSPVFLGEGFRSFLSDTTAELGQTSWPCKPDFLQYDPFESFEPNPFGNHVNRSTAPIRRSTSVQTKMPSKMAHIASRAHHLHHPQSMSNLNKVACAPTSNWDPDHYMCKQQQEQEQEQRQNERNRSMRGSFFRSLSKSKKQSTAVSDRTSIFGYRRMSKPNNPTLAQDTSSTTATATGSTILSPSPRTAEKGDFSLEAQDLMVSDEPSSPRQRPGAYYNSRRTNSRISSTFTASFPAVPGPQESKTVVKPSRSFVRGAEGRKDSIFCVGFSQSQSQAQTLAGFQ</sequence>
<feature type="compositionally biased region" description="Low complexity" evidence="1">
    <location>
        <begin position="604"/>
        <end position="617"/>
    </location>
</feature>
<dbReference type="AlphaFoldDB" id="A0A1D2JLN1"/>
<feature type="compositionally biased region" description="Basic residues" evidence="1">
    <location>
        <begin position="79"/>
        <end position="88"/>
    </location>
</feature>
<gene>
    <name evidence="2" type="ORF">ACO22_01419</name>
</gene>
<feature type="region of interest" description="Disordered" evidence="1">
    <location>
        <begin position="383"/>
        <end position="436"/>
    </location>
</feature>
<feature type="region of interest" description="Disordered" evidence="1">
    <location>
        <begin position="794"/>
        <end position="875"/>
    </location>
</feature>
<dbReference type="VEuPathDB" id="FungiDB:PABG_01368"/>
<feature type="region of interest" description="Disordered" evidence="1">
    <location>
        <begin position="143"/>
        <end position="174"/>
    </location>
</feature>
<feature type="compositionally biased region" description="Low complexity" evidence="1">
    <location>
        <begin position="849"/>
        <end position="865"/>
    </location>
</feature>
<dbReference type="EMBL" id="LZYO01000034">
    <property type="protein sequence ID" value="ODH41286.1"/>
    <property type="molecule type" value="Genomic_DNA"/>
</dbReference>
<feature type="region of interest" description="Disordered" evidence="1">
    <location>
        <begin position="917"/>
        <end position="938"/>
    </location>
</feature>
<name>A0A1D2JLN1_PARBR</name>
<feature type="region of interest" description="Disordered" evidence="1">
    <location>
        <begin position="518"/>
        <end position="545"/>
    </location>
</feature>
<feature type="compositionally biased region" description="Basic and acidic residues" evidence="1">
    <location>
        <begin position="801"/>
        <end position="810"/>
    </location>
</feature>
<proteinExistence type="predicted"/>
<evidence type="ECO:0000256" key="1">
    <source>
        <dbReference type="SAM" id="MobiDB-lite"/>
    </source>
</evidence>
<protein>
    <submittedName>
        <fullName evidence="2">Uncharacterized protein</fullName>
    </submittedName>
</protein>